<evidence type="ECO:0000256" key="1">
    <source>
        <dbReference type="ARBA" id="ARBA00022729"/>
    </source>
</evidence>
<dbReference type="RefSeq" id="WP_209531732.1">
    <property type="nucleotide sequence ID" value="NZ_JAEEGA010000019.1"/>
</dbReference>
<evidence type="ECO:0000313" key="5">
    <source>
        <dbReference type="Proteomes" id="UP000674938"/>
    </source>
</evidence>
<keyword evidence="5" id="KW-1185">Reference proteome</keyword>
<organism evidence="4 5">
    <name type="scientific">Vagococcus allomyrinae</name>
    <dbReference type="NCBI Taxonomy" id="2794353"/>
    <lineage>
        <taxon>Bacteria</taxon>
        <taxon>Bacillati</taxon>
        <taxon>Bacillota</taxon>
        <taxon>Bacilli</taxon>
        <taxon>Lactobacillales</taxon>
        <taxon>Enterococcaceae</taxon>
        <taxon>Vagococcus</taxon>
    </lineage>
</organism>
<sequence>MKKTTVISVLVISLLLLGACGTNKKKADVKPAKVENTKKSTTKSSTSQSEKEVETKGVISRADFETNWSEEWHGLTTTITNVSIVKMEADTMAQSGLKGEGMVALKFVLENNGEADLSSYPDQATLVIDGQQIDSNMAVSDSVGGEILTGVKKEGAVIFDVPTLTDPTAISEIRVKWQSSDTQSEDLDDMFKDNDVTITLK</sequence>
<reference evidence="4" key="1">
    <citation type="submission" date="2020-12" db="EMBL/GenBank/DDBJ databases">
        <title>Vagococcus allomyrinae sp. nov. and Enterococcus lavae sp. nov., isolated from the larvae of Allomyrina dichotoma.</title>
        <authorList>
            <person name="Lee S.D."/>
        </authorList>
    </citation>
    <scope>NUCLEOTIDE SEQUENCE</scope>
    <source>
        <strain evidence="4">BWB3-3</strain>
    </source>
</reference>
<feature type="chain" id="PRO_5038408982" evidence="3">
    <location>
        <begin position="19"/>
        <end position="201"/>
    </location>
</feature>
<dbReference type="InterPro" id="IPR029050">
    <property type="entry name" value="Immunoprotect_excell_Ig-like"/>
</dbReference>
<evidence type="ECO:0000256" key="3">
    <source>
        <dbReference type="SAM" id="SignalP"/>
    </source>
</evidence>
<dbReference type="Gene3D" id="2.60.40.1240">
    <property type="match status" value="1"/>
</dbReference>
<accession>A0A940PH51</accession>
<protein>
    <submittedName>
        <fullName evidence="4">DUF4352 domain-containing protein</fullName>
    </submittedName>
</protein>
<evidence type="ECO:0000256" key="2">
    <source>
        <dbReference type="SAM" id="MobiDB-lite"/>
    </source>
</evidence>
<name>A0A940PH51_9ENTE</name>
<dbReference type="PROSITE" id="PS51257">
    <property type="entry name" value="PROKAR_LIPOPROTEIN"/>
    <property type="match status" value="1"/>
</dbReference>
<feature type="compositionally biased region" description="Basic and acidic residues" evidence="2">
    <location>
        <begin position="27"/>
        <end position="38"/>
    </location>
</feature>
<feature type="region of interest" description="Disordered" evidence="2">
    <location>
        <begin position="27"/>
        <end position="54"/>
    </location>
</feature>
<gene>
    <name evidence="4" type="ORF">I6N95_22725</name>
</gene>
<dbReference type="EMBL" id="JAEEGA010000019">
    <property type="protein sequence ID" value="MBP1043848.1"/>
    <property type="molecule type" value="Genomic_DNA"/>
</dbReference>
<proteinExistence type="predicted"/>
<evidence type="ECO:0000313" key="4">
    <source>
        <dbReference type="EMBL" id="MBP1043848.1"/>
    </source>
</evidence>
<dbReference type="AlphaFoldDB" id="A0A940PH51"/>
<dbReference type="Proteomes" id="UP000674938">
    <property type="component" value="Unassembled WGS sequence"/>
</dbReference>
<keyword evidence="1 3" id="KW-0732">Signal</keyword>
<comment type="caution">
    <text evidence="4">The sequence shown here is derived from an EMBL/GenBank/DDBJ whole genome shotgun (WGS) entry which is preliminary data.</text>
</comment>
<feature type="signal peptide" evidence="3">
    <location>
        <begin position="1"/>
        <end position="18"/>
    </location>
</feature>